<dbReference type="EMBL" id="MU277201">
    <property type="protein sequence ID" value="KAI0063898.1"/>
    <property type="molecule type" value="Genomic_DNA"/>
</dbReference>
<gene>
    <name evidence="1" type="ORF">BV25DRAFT_369677</name>
</gene>
<dbReference type="Proteomes" id="UP000814140">
    <property type="component" value="Unassembled WGS sequence"/>
</dbReference>
<reference evidence="1" key="2">
    <citation type="journal article" date="2022" name="New Phytol.">
        <title>Evolutionary transition to the ectomycorrhizal habit in the genomes of a hyperdiverse lineage of mushroom-forming fungi.</title>
        <authorList>
            <person name="Looney B."/>
            <person name="Miyauchi S."/>
            <person name="Morin E."/>
            <person name="Drula E."/>
            <person name="Courty P.E."/>
            <person name="Kohler A."/>
            <person name="Kuo A."/>
            <person name="LaButti K."/>
            <person name="Pangilinan J."/>
            <person name="Lipzen A."/>
            <person name="Riley R."/>
            <person name="Andreopoulos W."/>
            <person name="He G."/>
            <person name="Johnson J."/>
            <person name="Nolan M."/>
            <person name="Tritt A."/>
            <person name="Barry K.W."/>
            <person name="Grigoriev I.V."/>
            <person name="Nagy L.G."/>
            <person name="Hibbett D."/>
            <person name="Henrissat B."/>
            <person name="Matheny P.B."/>
            <person name="Labbe J."/>
            <person name="Martin F.M."/>
        </authorList>
    </citation>
    <scope>NUCLEOTIDE SEQUENCE</scope>
    <source>
        <strain evidence="1">HHB10654</strain>
    </source>
</reference>
<name>A0ACB8T575_9AGAM</name>
<evidence type="ECO:0000313" key="2">
    <source>
        <dbReference type="Proteomes" id="UP000814140"/>
    </source>
</evidence>
<reference evidence="1" key="1">
    <citation type="submission" date="2021-03" db="EMBL/GenBank/DDBJ databases">
        <authorList>
            <consortium name="DOE Joint Genome Institute"/>
            <person name="Ahrendt S."/>
            <person name="Looney B.P."/>
            <person name="Miyauchi S."/>
            <person name="Morin E."/>
            <person name="Drula E."/>
            <person name="Courty P.E."/>
            <person name="Chicoki N."/>
            <person name="Fauchery L."/>
            <person name="Kohler A."/>
            <person name="Kuo A."/>
            <person name="Labutti K."/>
            <person name="Pangilinan J."/>
            <person name="Lipzen A."/>
            <person name="Riley R."/>
            <person name="Andreopoulos W."/>
            <person name="He G."/>
            <person name="Johnson J."/>
            <person name="Barry K.W."/>
            <person name="Grigoriev I.V."/>
            <person name="Nagy L."/>
            <person name="Hibbett D."/>
            <person name="Henrissat B."/>
            <person name="Matheny P.B."/>
            <person name="Labbe J."/>
            <person name="Martin F."/>
        </authorList>
    </citation>
    <scope>NUCLEOTIDE SEQUENCE</scope>
    <source>
        <strain evidence="1">HHB10654</strain>
    </source>
</reference>
<proteinExistence type="predicted"/>
<comment type="caution">
    <text evidence="1">The sequence shown here is derived from an EMBL/GenBank/DDBJ whole genome shotgun (WGS) entry which is preliminary data.</text>
</comment>
<sequence>MAAAGLGPKHSCRRRTTWSVPLARPHAALPLAAWTARRMQAYFLSFVFVLHVKRRGCNNTHTSFESSYRWPLLPYPWNFRALKFLIVERFWVAIKSSLSSGTCESTHYHSLQAIQTDILSLENAARPLT</sequence>
<evidence type="ECO:0000313" key="1">
    <source>
        <dbReference type="EMBL" id="KAI0063898.1"/>
    </source>
</evidence>
<protein>
    <submittedName>
        <fullName evidence="1">Uncharacterized protein</fullName>
    </submittedName>
</protein>
<accession>A0ACB8T575</accession>
<keyword evidence="2" id="KW-1185">Reference proteome</keyword>
<organism evidence="1 2">
    <name type="scientific">Artomyces pyxidatus</name>
    <dbReference type="NCBI Taxonomy" id="48021"/>
    <lineage>
        <taxon>Eukaryota</taxon>
        <taxon>Fungi</taxon>
        <taxon>Dikarya</taxon>
        <taxon>Basidiomycota</taxon>
        <taxon>Agaricomycotina</taxon>
        <taxon>Agaricomycetes</taxon>
        <taxon>Russulales</taxon>
        <taxon>Auriscalpiaceae</taxon>
        <taxon>Artomyces</taxon>
    </lineage>
</organism>